<evidence type="ECO:0000256" key="1">
    <source>
        <dbReference type="SAM" id="Phobius"/>
    </source>
</evidence>
<gene>
    <name evidence="3" type="primary">spmB_11</name>
    <name evidence="3" type="ORF">SDC9_118332</name>
</gene>
<dbReference type="PANTHER" id="PTHR35793">
    <property type="entry name" value="INNER MEMBRANE PROTEIN YJIG"/>
    <property type="match status" value="1"/>
</dbReference>
<evidence type="ECO:0000259" key="2">
    <source>
        <dbReference type="Pfam" id="PF07670"/>
    </source>
</evidence>
<dbReference type="InterPro" id="IPR052549">
    <property type="entry name" value="SpmB"/>
</dbReference>
<feature type="domain" description="Nucleoside transporter/FeoB GTPase Gate" evidence="2">
    <location>
        <begin position="41"/>
        <end position="142"/>
    </location>
</feature>
<dbReference type="InterPro" id="IPR011642">
    <property type="entry name" value="Gate_dom"/>
</dbReference>
<feature type="transmembrane region" description="Helical" evidence="1">
    <location>
        <begin position="151"/>
        <end position="171"/>
    </location>
</feature>
<reference evidence="3" key="1">
    <citation type="submission" date="2019-08" db="EMBL/GenBank/DDBJ databases">
        <authorList>
            <person name="Kucharzyk K."/>
            <person name="Murdoch R.W."/>
            <person name="Higgins S."/>
            <person name="Loffler F."/>
        </authorList>
    </citation>
    <scope>NUCLEOTIDE SEQUENCE</scope>
</reference>
<keyword evidence="1" id="KW-0472">Membrane</keyword>
<accession>A0A645C1Z5</accession>
<proteinExistence type="predicted"/>
<dbReference type="Pfam" id="PF07670">
    <property type="entry name" value="Gate"/>
    <property type="match status" value="1"/>
</dbReference>
<name>A0A645C1Z5_9ZZZZ</name>
<dbReference type="GO" id="GO:0005886">
    <property type="term" value="C:plasma membrane"/>
    <property type="evidence" value="ECO:0007669"/>
    <property type="project" value="TreeGrafter"/>
</dbReference>
<sequence>MSPTAMVVPGLLAGTAIIALWRRVDVYSALTAGAGEGLTVLLRIVPALVGLLTAVAMFRASGAMDWLSGLCAPLLERVGIPAELTPLMLIRPISGSGALAVGSEVMKTCGPDSYTGRVAAVMLGSTETTFYTIAVYFGAAGITRTRHTIPAALTADLVGFIGSALAVRIFFGR</sequence>
<evidence type="ECO:0000313" key="3">
    <source>
        <dbReference type="EMBL" id="MPM71368.1"/>
    </source>
</evidence>
<feature type="transmembrane region" description="Helical" evidence="1">
    <location>
        <begin position="38"/>
        <end position="58"/>
    </location>
</feature>
<dbReference type="AlphaFoldDB" id="A0A645C1Z5"/>
<comment type="caution">
    <text evidence="3">The sequence shown here is derived from an EMBL/GenBank/DDBJ whole genome shotgun (WGS) entry which is preliminary data.</text>
</comment>
<keyword evidence="1" id="KW-0812">Transmembrane</keyword>
<dbReference type="PANTHER" id="PTHR35793:SF2">
    <property type="entry name" value="INNER MEMBRANE PROTEIN YJIG"/>
    <property type="match status" value="1"/>
</dbReference>
<dbReference type="EMBL" id="VSSQ01024069">
    <property type="protein sequence ID" value="MPM71368.1"/>
    <property type="molecule type" value="Genomic_DNA"/>
</dbReference>
<organism evidence="3">
    <name type="scientific">bioreactor metagenome</name>
    <dbReference type="NCBI Taxonomy" id="1076179"/>
    <lineage>
        <taxon>unclassified sequences</taxon>
        <taxon>metagenomes</taxon>
        <taxon>ecological metagenomes</taxon>
    </lineage>
</organism>
<protein>
    <submittedName>
        <fullName evidence="3">Spore maturation protein B</fullName>
    </submittedName>
</protein>
<keyword evidence="1" id="KW-1133">Transmembrane helix</keyword>